<evidence type="ECO:0000313" key="3">
    <source>
        <dbReference type="EMBL" id="WHA40007.1"/>
    </source>
</evidence>
<evidence type="ECO:0000313" key="2">
    <source>
        <dbReference type="EMBL" id="QYA06579.1"/>
    </source>
</evidence>
<dbReference type="Proteomes" id="UP000826513">
    <property type="component" value="Chromosome 1"/>
</dbReference>
<evidence type="ECO:0000313" key="4">
    <source>
        <dbReference type="Proteomes" id="UP000298545"/>
    </source>
</evidence>
<dbReference type="OrthoDB" id="8339179at2"/>
<sequence length="283" mass="32089">MAAKILFSLPVHEMPEIVRDQIENINYFCPGSYICIHVSAGSVDLLDDFRRECNFENVFINPSSYETRWNEGLMHTHVSNFLHALERGAVFDKIVMISSNELLVKKGLADHVSRYVMGCHTQMYDMTADWGGFRTDVASDHRVRSFLNSVNLPCFFAGQAEGQFYSTRIFSRIVRLYISHFPMTPCGFNTEEVIPPTVAASLAASGIDFALPITLCDYCTSALITPELIDQVRQGRGSLYARKVPRSMRSPHVNLSVLDSVFSVKRIPRKDCELRRYVKSLMI</sequence>
<dbReference type="KEGG" id="alf:CFBP5473_08640"/>
<evidence type="ECO:0000313" key="1">
    <source>
        <dbReference type="EMBL" id="QCI97969.1"/>
    </source>
</evidence>
<dbReference type="AlphaFoldDB" id="A0A4D7DU79"/>
<dbReference type="Proteomes" id="UP000298545">
    <property type="component" value="Chromosome circular"/>
</dbReference>
<reference evidence="2 5" key="2">
    <citation type="submission" date="2021-03" db="EMBL/GenBank/DDBJ databases">
        <title>Rapid diversification of plasmids in a genus of pathogenic and nitrogen fixing bacteria.</title>
        <authorList>
            <person name="Weisberg A.J."/>
            <person name="Miller M."/>
            <person name="Ream W."/>
            <person name="Grunwald N.J."/>
            <person name="Chang J.H."/>
        </authorList>
    </citation>
    <scope>NUCLEOTIDE SEQUENCE [LARGE SCALE GENOMIC DNA]</scope>
    <source>
        <strain evidence="2 5">AF3.44</strain>
    </source>
</reference>
<keyword evidence="5" id="KW-1185">Reference proteome</keyword>
<evidence type="ECO:0000313" key="5">
    <source>
        <dbReference type="Proteomes" id="UP000826513"/>
    </source>
</evidence>
<reference evidence="3" key="3">
    <citation type="submission" date="2023-05" db="EMBL/GenBank/DDBJ databases">
        <title>Complete genome sequence of Agrobacterium larrymoorei CFBP5477.</title>
        <authorList>
            <person name="Yen H.-C."/>
            <person name="Chou L."/>
            <person name="Lin Y.-C."/>
            <person name="Lai E.-M."/>
            <person name="Kuo C.-H."/>
        </authorList>
    </citation>
    <scope>NUCLEOTIDE SEQUENCE</scope>
    <source>
        <strain evidence="3">CFBP5477</strain>
    </source>
</reference>
<organism evidence="1 4">
    <name type="scientific">Agrobacterium larrymoorei</name>
    <dbReference type="NCBI Taxonomy" id="160699"/>
    <lineage>
        <taxon>Bacteria</taxon>
        <taxon>Pseudomonadati</taxon>
        <taxon>Pseudomonadota</taxon>
        <taxon>Alphaproteobacteria</taxon>
        <taxon>Hyphomicrobiales</taxon>
        <taxon>Rhizobiaceae</taxon>
        <taxon>Rhizobium/Agrobacterium group</taxon>
        <taxon>Agrobacterium</taxon>
    </lineage>
</organism>
<proteinExistence type="predicted"/>
<dbReference type="RefSeq" id="WP_027673080.1">
    <property type="nucleotide sequence ID" value="NZ_CP039691.1"/>
</dbReference>
<dbReference type="EMBL" id="CP124733">
    <property type="protein sequence ID" value="WHA40007.1"/>
    <property type="molecule type" value="Genomic_DNA"/>
</dbReference>
<reference evidence="1 4" key="1">
    <citation type="submission" date="2019-04" db="EMBL/GenBank/DDBJ databases">
        <title>Complete genome sequence of Agrobacterium larrymoorei CFBP5473.</title>
        <authorList>
            <person name="Haryono M."/>
            <person name="Chou L."/>
            <person name="Lin Y.-C."/>
            <person name="Lai E.-M."/>
            <person name="Kuo C.-H."/>
        </authorList>
    </citation>
    <scope>NUCLEOTIDE SEQUENCE [LARGE SCALE GENOMIC DNA]</scope>
    <source>
        <strain evidence="1 4">CFBP5473</strain>
    </source>
</reference>
<dbReference type="EMBL" id="CP039691">
    <property type="protein sequence ID" value="QCI97969.1"/>
    <property type="molecule type" value="Genomic_DNA"/>
</dbReference>
<gene>
    <name evidence="1" type="ORF">CFBP5473_08640</name>
    <name evidence="3" type="ORF">CFBP5477_009120</name>
    <name evidence="2" type="ORF">J5285_11060</name>
</gene>
<accession>A0A4D7DU79</accession>
<protein>
    <submittedName>
        <fullName evidence="1">Uncharacterized protein</fullName>
    </submittedName>
</protein>
<dbReference type="Proteomes" id="UP000298664">
    <property type="component" value="Chromosome Circular"/>
</dbReference>
<dbReference type="EMBL" id="CP072167">
    <property type="protein sequence ID" value="QYA06579.1"/>
    <property type="molecule type" value="Genomic_DNA"/>
</dbReference>
<name>A0A4D7DU79_9HYPH</name>